<sequence>MPDPSVKAACVDVATGNPELEDGVACHLGFPRVKGAGQPTRVPENAVKEGRRAAEGKKSVEEAGVWRAVNGWPKWAPVRSIGTGKGEDQTESALDGSGTLTAAQEAYHEDSSHASGEAWHSQVRS</sequence>
<dbReference type="AlphaFoldDB" id="A0AAV7NJ78"/>
<dbReference type="EMBL" id="JANPWB010000012">
    <property type="protein sequence ID" value="KAJ1114970.1"/>
    <property type="molecule type" value="Genomic_DNA"/>
</dbReference>
<evidence type="ECO:0000313" key="2">
    <source>
        <dbReference type="EMBL" id="KAJ1114970.1"/>
    </source>
</evidence>
<name>A0AAV7NJ78_PLEWA</name>
<organism evidence="2 3">
    <name type="scientific">Pleurodeles waltl</name>
    <name type="common">Iberian ribbed newt</name>
    <dbReference type="NCBI Taxonomy" id="8319"/>
    <lineage>
        <taxon>Eukaryota</taxon>
        <taxon>Metazoa</taxon>
        <taxon>Chordata</taxon>
        <taxon>Craniata</taxon>
        <taxon>Vertebrata</taxon>
        <taxon>Euteleostomi</taxon>
        <taxon>Amphibia</taxon>
        <taxon>Batrachia</taxon>
        <taxon>Caudata</taxon>
        <taxon>Salamandroidea</taxon>
        <taxon>Salamandridae</taxon>
        <taxon>Pleurodelinae</taxon>
        <taxon>Pleurodeles</taxon>
    </lineage>
</organism>
<reference evidence="2" key="1">
    <citation type="journal article" date="2022" name="bioRxiv">
        <title>Sequencing and chromosome-scale assembly of the giantPleurodeles waltlgenome.</title>
        <authorList>
            <person name="Brown T."/>
            <person name="Elewa A."/>
            <person name="Iarovenko S."/>
            <person name="Subramanian E."/>
            <person name="Araus A.J."/>
            <person name="Petzold A."/>
            <person name="Susuki M."/>
            <person name="Suzuki K.-i.T."/>
            <person name="Hayashi T."/>
            <person name="Toyoda A."/>
            <person name="Oliveira C."/>
            <person name="Osipova E."/>
            <person name="Leigh N.D."/>
            <person name="Simon A."/>
            <person name="Yun M.H."/>
        </authorList>
    </citation>
    <scope>NUCLEOTIDE SEQUENCE</scope>
    <source>
        <strain evidence="2">20211129_DDA</strain>
        <tissue evidence="2">Liver</tissue>
    </source>
</reference>
<dbReference type="Proteomes" id="UP001066276">
    <property type="component" value="Chromosome 8"/>
</dbReference>
<evidence type="ECO:0000313" key="3">
    <source>
        <dbReference type="Proteomes" id="UP001066276"/>
    </source>
</evidence>
<gene>
    <name evidence="2" type="ORF">NDU88_003199</name>
</gene>
<accession>A0AAV7NJ78</accession>
<evidence type="ECO:0000256" key="1">
    <source>
        <dbReference type="SAM" id="MobiDB-lite"/>
    </source>
</evidence>
<keyword evidence="3" id="KW-1185">Reference proteome</keyword>
<protein>
    <submittedName>
        <fullName evidence="2">Uncharacterized protein</fullName>
    </submittedName>
</protein>
<proteinExistence type="predicted"/>
<comment type="caution">
    <text evidence="2">The sequence shown here is derived from an EMBL/GenBank/DDBJ whole genome shotgun (WGS) entry which is preliminary data.</text>
</comment>
<feature type="region of interest" description="Disordered" evidence="1">
    <location>
        <begin position="80"/>
        <end position="125"/>
    </location>
</feature>